<dbReference type="AlphaFoldDB" id="A0A239CH57"/>
<name>A0A239CH57_9SPHN</name>
<feature type="domain" description="Hemerythrin-like" evidence="2">
    <location>
        <begin position="79"/>
        <end position="194"/>
    </location>
</feature>
<dbReference type="InterPro" id="IPR012312">
    <property type="entry name" value="Hemerythrin-like"/>
</dbReference>
<keyword evidence="4" id="KW-1185">Reference proteome</keyword>
<dbReference type="OrthoDB" id="7210157at2"/>
<dbReference type="RefSeq" id="WP_089218170.1">
    <property type="nucleotide sequence ID" value="NZ_FZOS01000002.1"/>
</dbReference>
<feature type="region of interest" description="Disordered" evidence="1">
    <location>
        <begin position="1"/>
        <end position="40"/>
    </location>
</feature>
<dbReference type="PANTHER" id="PTHR35585">
    <property type="entry name" value="HHE DOMAIN PROTEIN (AFU_ORTHOLOGUE AFUA_4G00730)"/>
    <property type="match status" value="1"/>
</dbReference>
<proteinExistence type="predicted"/>
<feature type="compositionally biased region" description="Basic and acidic residues" evidence="1">
    <location>
        <begin position="1"/>
        <end position="10"/>
    </location>
</feature>
<organism evidence="3 4">
    <name type="scientific">Edaphosphingomonas laterariae</name>
    <dbReference type="NCBI Taxonomy" id="861865"/>
    <lineage>
        <taxon>Bacteria</taxon>
        <taxon>Pseudomonadati</taxon>
        <taxon>Pseudomonadota</taxon>
        <taxon>Alphaproteobacteria</taxon>
        <taxon>Sphingomonadales</taxon>
        <taxon>Rhizorhabdaceae</taxon>
        <taxon>Edaphosphingomonas</taxon>
    </lineage>
</organism>
<dbReference type="Gene3D" id="1.20.120.520">
    <property type="entry name" value="nmb1532 protein domain like"/>
    <property type="match status" value="1"/>
</dbReference>
<sequence>MATRAQENRSRTTTPANTAPQRRSAPRSRAASTNRDHAGASTATVLGVAAAGLATGLLANLGRRAAMQAPSALAGDWFEAVKAEHRAALALFDQLQATDSSHPRRRAILLGQLRRALEKHTFTEETVIYPALREWGDKADADKLNHDHGYVKQHLFMLDRMAKDAPQFAMELAEFRIMAEAHMREEERDIFPKLHAALTEENNKTLTSAANWEGFKLA</sequence>
<evidence type="ECO:0000313" key="4">
    <source>
        <dbReference type="Proteomes" id="UP000198281"/>
    </source>
</evidence>
<dbReference type="Proteomes" id="UP000198281">
    <property type="component" value="Unassembled WGS sequence"/>
</dbReference>
<dbReference type="EMBL" id="FZOS01000002">
    <property type="protein sequence ID" value="SNS18673.1"/>
    <property type="molecule type" value="Genomic_DNA"/>
</dbReference>
<protein>
    <submittedName>
        <fullName evidence="3">Hemerythrin HHE cation binding domain-containing protein</fullName>
    </submittedName>
</protein>
<evidence type="ECO:0000313" key="3">
    <source>
        <dbReference type="EMBL" id="SNS18673.1"/>
    </source>
</evidence>
<feature type="compositionally biased region" description="Low complexity" evidence="1">
    <location>
        <begin position="19"/>
        <end position="32"/>
    </location>
</feature>
<gene>
    <name evidence="3" type="ORF">SAMN06295912_102171</name>
</gene>
<evidence type="ECO:0000259" key="2">
    <source>
        <dbReference type="Pfam" id="PF01814"/>
    </source>
</evidence>
<accession>A0A239CH57</accession>
<dbReference type="Pfam" id="PF01814">
    <property type="entry name" value="Hemerythrin"/>
    <property type="match status" value="1"/>
</dbReference>
<evidence type="ECO:0000256" key="1">
    <source>
        <dbReference type="SAM" id="MobiDB-lite"/>
    </source>
</evidence>
<reference evidence="4" key="1">
    <citation type="submission" date="2017-06" db="EMBL/GenBank/DDBJ databases">
        <authorList>
            <person name="Varghese N."/>
            <person name="Submissions S."/>
        </authorList>
    </citation>
    <scope>NUCLEOTIDE SEQUENCE [LARGE SCALE GENOMIC DNA]</scope>
    <source>
        <strain evidence="4">LNB2</strain>
    </source>
</reference>
<dbReference type="PANTHER" id="PTHR35585:SF1">
    <property type="entry name" value="HHE DOMAIN PROTEIN (AFU_ORTHOLOGUE AFUA_4G00730)"/>
    <property type="match status" value="1"/>
</dbReference>